<dbReference type="Pfam" id="PF02082">
    <property type="entry name" value="Rrf2"/>
    <property type="match status" value="1"/>
</dbReference>
<dbReference type="InterPro" id="IPR011991">
    <property type="entry name" value="ArsR-like_HTH"/>
</dbReference>
<reference evidence="1 2" key="1">
    <citation type="submission" date="2019-03" db="EMBL/GenBank/DDBJ databases">
        <title>Genomic Encyclopedia of Type Strains, Phase IV (KMG-IV): sequencing the most valuable type-strain genomes for metagenomic binning, comparative biology and taxonomic classification.</title>
        <authorList>
            <person name="Goeker M."/>
        </authorList>
    </citation>
    <scope>NUCLEOTIDE SEQUENCE [LARGE SCALE GENOMIC DNA]</scope>
    <source>
        <strain evidence="1 2">DSM 25287</strain>
    </source>
</reference>
<name>A0A4R2L1F7_9GAMM</name>
<sequence length="154" mass="16691">MIRITREADYGIVLMSLLANHVGEDFSASQLAERRGLPLPVVSKILKVLARAGLLSSRRGVQGGYRLARSADDISLADIVAALDGPIALTDCSPGHSHDCAYQEQCALTPHWYRINQVVMQALQGVSLREMSQPPVAPAYAVVDTHRLSLRTSS</sequence>
<dbReference type="GO" id="GO:0005829">
    <property type="term" value="C:cytosol"/>
    <property type="evidence" value="ECO:0007669"/>
    <property type="project" value="TreeGrafter"/>
</dbReference>
<dbReference type="GO" id="GO:0003700">
    <property type="term" value="F:DNA-binding transcription factor activity"/>
    <property type="evidence" value="ECO:0007669"/>
    <property type="project" value="TreeGrafter"/>
</dbReference>
<dbReference type="Proteomes" id="UP000295765">
    <property type="component" value="Unassembled WGS sequence"/>
</dbReference>
<evidence type="ECO:0000313" key="2">
    <source>
        <dbReference type="Proteomes" id="UP000295765"/>
    </source>
</evidence>
<dbReference type="RefSeq" id="WP_132545635.1">
    <property type="nucleotide sequence ID" value="NZ_SLWY01000030.1"/>
</dbReference>
<dbReference type="Gene3D" id="1.10.10.10">
    <property type="entry name" value="Winged helix-like DNA-binding domain superfamily/Winged helix DNA-binding domain"/>
    <property type="match status" value="1"/>
</dbReference>
<dbReference type="InterPro" id="IPR036390">
    <property type="entry name" value="WH_DNA-bd_sf"/>
</dbReference>
<dbReference type="OrthoDB" id="9808360at2"/>
<dbReference type="InterPro" id="IPR014290">
    <property type="entry name" value="SUF_FeS_clus_asmbl_reg"/>
</dbReference>
<dbReference type="NCBIfam" id="TIGR00738">
    <property type="entry name" value="rrf2_super"/>
    <property type="match status" value="1"/>
</dbReference>
<evidence type="ECO:0000313" key="1">
    <source>
        <dbReference type="EMBL" id="TCO76388.1"/>
    </source>
</evidence>
<dbReference type="PROSITE" id="PS01332">
    <property type="entry name" value="HTH_RRF2_1"/>
    <property type="match status" value="1"/>
</dbReference>
<proteinExistence type="predicted"/>
<dbReference type="CDD" id="cd00090">
    <property type="entry name" value="HTH_ARSR"/>
    <property type="match status" value="1"/>
</dbReference>
<comment type="caution">
    <text evidence="1">The sequence shown here is derived from an EMBL/GenBank/DDBJ whole genome shotgun (WGS) entry which is preliminary data.</text>
</comment>
<dbReference type="AlphaFoldDB" id="A0A4R2L1F7"/>
<dbReference type="SUPFAM" id="SSF46785">
    <property type="entry name" value="Winged helix' DNA-binding domain"/>
    <property type="match status" value="1"/>
</dbReference>
<dbReference type="NCBIfam" id="TIGR02944">
    <property type="entry name" value="suf_reg_Xantho"/>
    <property type="match status" value="1"/>
</dbReference>
<accession>A0A4R2L1F7</accession>
<dbReference type="InterPro" id="IPR030489">
    <property type="entry name" value="TR_Rrf2-type_CS"/>
</dbReference>
<dbReference type="EMBL" id="SLWY01000030">
    <property type="protein sequence ID" value="TCO76388.1"/>
    <property type="molecule type" value="Genomic_DNA"/>
</dbReference>
<dbReference type="PANTHER" id="PTHR33221:SF2">
    <property type="entry name" value="TRANSCRIPTIONAL REGULATOR"/>
    <property type="match status" value="1"/>
</dbReference>
<dbReference type="PROSITE" id="PS51197">
    <property type="entry name" value="HTH_RRF2_2"/>
    <property type="match status" value="1"/>
</dbReference>
<keyword evidence="2" id="KW-1185">Reference proteome</keyword>
<dbReference type="InterPro" id="IPR000944">
    <property type="entry name" value="Tscrpt_reg_Rrf2"/>
</dbReference>
<organism evidence="1 2">
    <name type="scientific">Plasticicumulans lactativorans</name>
    <dbReference type="NCBI Taxonomy" id="1133106"/>
    <lineage>
        <taxon>Bacteria</taxon>
        <taxon>Pseudomonadati</taxon>
        <taxon>Pseudomonadota</taxon>
        <taxon>Gammaproteobacteria</taxon>
        <taxon>Candidatus Competibacteraceae</taxon>
        <taxon>Plasticicumulans</taxon>
    </lineage>
</organism>
<gene>
    <name evidence="1" type="ORF">EV699_13011</name>
</gene>
<dbReference type="InterPro" id="IPR036388">
    <property type="entry name" value="WH-like_DNA-bd_sf"/>
</dbReference>
<protein>
    <submittedName>
        <fullName evidence="1">BadM/Rrf2 family transcriptional regulator</fullName>
    </submittedName>
</protein>
<dbReference type="PANTHER" id="PTHR33221">
    <property type="entry name" value="WINGED HELIX-TURN-HELIX TRANSCRIPTIONAL REGULATOR, RRF2 FAMILY"/>
    <property type="match status" value="1"/>
</dbReference>